<evidence type="ECO:0000256" key="1">
    <source>
        <dbReference type="SAM" id="MobiDB-lite"/>
    </source>
</evidence>
<comment type="caution">
    <text evidence="3">The sequence shown here is derived from an EMBL/GenBank/DDBJ whole genome shotgun (WGS) entry which is preliminary data.</text>
</comment>
<evidence type="ECO:0000256" key="2">
    <source>
        <dbReference type="SAM" id="Phobius"/>
    </source>
</evidence>
<organism evidence="3 4">
    <name type="scientific">candidate division TA06 bacterium SM23_40</name>
    <dbReference type="NCBI Taxonomy" id="1703774"/>
    <lineage>
        <taxon>Bacteria</taxon>
        <taxon>Bacteria division TA06</taxon>
    </lineage>
</organism>
<dbReference type="EMBL" id="LJUI01000140">
    <property type="protein sequence ID" value="KPK67222.1"/>
    <property type="molecule type" value="Genomic_DNA"/>
</dbReference>
<keyword evidence="2" id="KW-1133">Transmembrane helix</keyword>
<feature type="transmembrane region" description="Helical" evidence="2">
    <location>
        <begin position="7"/>
        <end position="24"/>
    </location>
</feature>
<proteinExistence type="predicted"/>
<name>A0A0S8G2P9_UNCT6</name>
<keyword evidence="2" id="KW-0812">Transmembrane</keyword>
<evidence type="ECO:0000313" key="4">
    <source>
        <dbReference type="Proteomes" id="UP000051717"/>
    </source>
</evidence>
<reference evidence="3 4" key="1">
    <citation type="journal article" date="2015" name="Microbiome">
        <title>Genomic resolution of linkages in carbon, nitrogen, and sulfur cycling among widespread estuary sediment bacteria.</title>
        <authorList>
            <person name="Baker B.J."/>
            <person name="Lazar C.S."/>
            <person name="Teske A.P."/>
            <person name="Dick G.J."/>
        </authorList>
    </citation>
    <scope>NUCLEOTIDE SEQUENCE [LARGE SCALE GENOMIC DNA]</scope>
    <source>
        <strain evidence="3">SM23_40</strain>
    </source>
</reference>
<gene>
    <name evidence="3" type="ORF">AMJ82_11050</name>
</gene>
<protein>
    <submittedName>
        <fullName evidence="3">Uncharacterized protein</fullName>
    </submittedName>
</protein>
<accession>A0A0S8G2P9</accession>
<evidence type="ECO:0000313" key="3">
    <source>
        <dbReference type="EMBL" id="KPK67222.1"/>
    </source>
</evidence>
<dbReference type="AlphaFoldDB" id="A0A0S8G2P9"/>
<sequence>MRSLNKASVWAMIATLIVLAFYAGCGRNDLPTSPSTPAAGTERNIIPAGEFLTDGPTARTSEDRTVVAESGNEWDRDGDNGSLNLIPIGELPRAGHGREGPEFPIFVEQMIHRNKGGEVDNGLMRVVIPPQALQHSMSISILRDPRYALADFGPDGTQFLNKVDLRFGVEHLDLGGLAPQDLNIYRWDEGNRTWRIVDSEFDVDNQEVVAQIEHFSRYALSD</sequence>
<keyword evidence="2" id="KW-0472">Membrane</keyword>
<feature type="region of interest" description="Disordered" evidence="1">
    <location>
        <begin position="32"/>
        <end position="61"/>
    </location>
</feature>
<dbReference type="Proteomes" id="UP000051717">
    <property type="component" value="Unassembled WGS sequence"/>
</dbReference>